<evidence type="ECO:0000313" key="3">
    <source>
        <dbReference type="Proteomes" id="UP001303587"/>
    </source>
</evidence>
<dbReference type="PANTHER" id="PTHR38137:SF2">
    <property type="entry name" value="PRC-BARREL DOMAIN-CONTAINING PROTEIN"/>
    <property type="match status" value="1"/>
</dbReference>
<dbReference type="EMBL" id="CP131060">
    <property type="protein sequence ID" value="WNY26088.1"/>
    <property type="molecule type" value="Genomic_DNA"/>
</dbReference>
<dbReference type="Gene3D" id="2.30.30.240">
    <property type="entry name" value="PRC-barrel domain"/>
    <property type="match status" value="1"/>
</dbReference>
<dbReference type="GeneID" id="89230755"/>
<evidence type="ECO:0000259" key="1">
    <source>
        <dbReference type="Pfam" id="PF05239"/>
    </source>
</evidence>
<dbReference type="AlphaFoldDB" id="A0AA96V6L7"/>
<evidence type="ECO:0000313" key="2">
    <source>
        <dbReference type="EMBL" id="WNY26088.1"/>
    </source>
</evidence>
<keyword evidence="3" id="KW-1185">Reference proteome</keyword>
<protein>
    <recommendedName>
        <fullName evidence="1">PRC-barrel domain-containing protein</fullName>
    </recommendedName>
</protein>
<feature type="domain" description="PRC-barrel" evidence="1">
    <location>
        <begin position="6"/>
        <end position="81"/>
    </location>
</feature>
<dbReference type="InterPro" id="IPR011033">
    <property type="entry name" value="PRC_barrel-like_sf"/>
</dbReference>
<accession>A0AA96V6L7</accession>
<proteinExistence type="predicted"/>
<dbReference type="RefSeq" id="WP_338102420.1">
    <property type="nucleotide sequence ID" value="NZ_CP131060.1"/>
</dbReference>
<sequence>MKYYAKTLLDNKQVMSTDAKELGTLEDIYIDAKTGNITELVISPSGGLDVTKYRKDENYILVPFSAVSAVKDYIIVDKDKAKSFIAK</sequence>
<reference evidence="2 3" key="1">
    <citation type="submission" date="2023-07" db="EMBL/GenBank/DDBJ databases">
        <title>Closed genoem sequence of Methanosarcinaceae archaeon Ac7.</title>
        <authorList>
            <person name="Poehlein A."/>
            <person name="Protasov E."/>
            <person name="Platt K."/>
            <person name="Reeh H."/>
            <person name="Daniel R."/>
            <person name="Brune A."/>
        </authorList>
    </citation>
    <scope>NUCLEOTIDE SEQUENCE [LARGE SCALE GENOMIC DNA]</scope>
    <source>
        <strain evidence="2 3">Ac7</strain>
    </source>
</reference>
<dbReference type="Pfam" id="PF05239">
    <property type="entry name" value="PRC"/>
    <property type="match status" value="1"/>
</dbReference>
<dbReference type="InterPro" id="IPR027275">
    <property type="entry name" value="PRC-brl_dom"/>
</dbReference>
<dbReference type="Proteomes" id="UP001303587">
    <property type="component" value="Chromosome"/>
</dbReference>
<dbReference type="SUPFAM" id="SSF50346">
    <property type="entry name" value="PRC-barrel domain"/>
    <property type="match status" value="1"/>
</dbReference>
<gene>
    <name evidence="2" type="ORF">MsAc7_16600</name>
</gene>
<dbReference type="PANTHER" id="PTHR38137">
    <property type="entry name" value="PRC-BARREL DOMAIN PROTEIN"/>
    <property type="match status" value="1"/>
</dbReference>
<organism evidence="2 3">
    <name type="scientific">Methanolapillus millepedarum</name>
    <dbReference type="NCBI Taxonomy" id="3028296"/>
    <lineage>
        <taxon>Archaea</taxon>
        <taxon>Methanobacteriati</taxon>
        <taxon>Methanobacteriota</taxon>
        <taxon>Stenosarchaea group</taxon>
        <taxon>Methanomicrobia</taxon>
        <taxon>Methanosarcinales</taxon>
        <taxon>Methanosarcinaceae</taxon>
        <taxon>Methanolapillus</taxon>
    </lineage>
</organism>
<name>A0AA96V6L7_9EURY</name>